<dbReference type="Proteomes" id="UP000800039">
    <property type="component" value="Unassembled WGS sequence"/>
</dbReference>
<accession>A0A9P4L9N0</accession>
<comment type="caution">
    <text evidence="1">The sequence shown here is derived from an EMBL/GenBank/DDBJ whole genome shotgun (WGS) entry which is preliminary data.</text>
</comment>
<reference evidence="1" key="1">
    <citation type="submission" date="2020-01" db="EMBL/GenBank/DDBJ databases">
        <authorList>
            <consortium name="DOE Joint Genome Institute"/>
            <person name="Haridas S."/>
            <person name="Albert R."/>
            <person name="Binder M."/>
            <person name="Bloem J."/>
            <person name="Labutti K."/>
            <person name="Salamov A."/>
            <person name="Andreopoulos B."/>
            <person name="Baker S.E."/>
            <person name="Barry K."/>
            <person name="Bills G."/>
            <person name="Bluhm B.H."/>
            <person name="Cannon C."/>
            <person name="Castanera R."/>
            <person name="Culley D.E."/>
            <person name="Daum C."/>
            <person name="Ezra D."/>
            <person name="Gonzalez J.B."/>
            <person name="Henrissat B."/>
            <person name="Kuo A."/>
            <person name="Liang C."/>
            <person name="Lipzen A."/>
            <person name="Lutzoni F."/>
            <person name="Magnuson J."/>
            <person name="Mondo S."/>
            <person name="Nolan M."/>
            <person name="Ohm R."/>
            <person name="Pangilinan J."/>
            <person name="Park H.-J."/>
            <person name="Ramirez L."/>
            <person name="Alfaro M."/>
            <person name="Sun H."/>
            <person name="Tritt A."/>
            <person name="Yoshinaga Y."/>
            <person name="Zwiers L.-H."/>
            <person name="Turgeon B.G."/>
            <person name="Goodwin S.B."/>
            <person name="Spatafora J.W."/>
            <person name="Crous P.W."/>
            <person name="Grigoriev I.V."/>
        </authorList>
    </citation>
    <scope>NUCLEOTIDE SEQUENCE</scope>
    <source>
        <strain evidence="1">CBS 394.84</strain>
    </source>
</reference>
<dbReference type="RefSeq" id="XP_040789095.1">
    <property type="nucleotide sequence ID" value="XM_040931943.1"/>
</dbReference>
<proteinExistence type="predicted"/>
<dbReference type="EMBL" id="ML976616">
    <property type="protein sequence ID" value="KAF1846532.1"/>
    <property type="molecule type" value="Genomic_DNA"/>
</dbReference>
<gene>
    <name evidence="1" type="ORF">K460DRAFT_356194</name>
</gene>
<evidence type="ECO:0000313" key="1">
    <source>
        <dbReference type="EMBL" id="KAF1846532.1"/>
    </source>
</evidence>
<sequence>MSASDQNVGTIITRLQVTLSSAQKAPQSPGHKENTQLPRQMLGWVAATAFQDTATGLEKANEHLEDAMCLMRQLSAFDCVQYGGSAEIQVARARITNALSKLEHVVVEVRRSVRYK</sequence>
<dbReference type="AlphaFoldDB" id="A0A9P4L9N0"/>
<protein>
    <submittedName>
        <fullName evidence="1">Uncharacterized protein</fullName>
    </submittedName>
</protein>
<dbReference type="GeneID" id="63849195"/>
<name>A0A9P4L9N0_9PLEO</name>
<organism evidence="1 2">
    <name type="scientific">Cucurbitaria berberidis CBS 394.84</name>
    <dbReference type="NCBI Taxonomy" id="1168544"/>
    <lineage>
        <taxon>Eukaryota</taxon>
        <taxon>Fungi</taxon>
        <taxon>Dikarya</taxon>
        <taxon>Ascomycota</taxon>
        <taxon>Pezizomycotina</taxon>
        <taxon>Dothideomycetes</taxon>
        <taxon>Pleosporomycetidae</taxon>
        <taxon>Pleosporales</taxon>
        <taxon>Pleosporineae</taxon>
        <taxon>Cucurbitariaceae</taxon>
        <taxon>Cucurbitaria</taxon>
    </lineage>
</organism>
<keyword evidence="2" id="KW-1185">Reference proteome</keyword>
<evidence type="ECO:0000313" key="2">
    <source>
        <dbReference type="Proteomes" id="UP000800039"/>
    </source>
</evidence>